<evidence type="ECO:0000259" key="1">
    <source>
        <dbReference type="Pfam" id="PF00856"/>
    </source>
</evidence>
<dbReference type="InterPro" id="IPR046341">
    <property type="entry name" value="SET_dom_sf"/>
</dbReference>
<evidence type="ECO:0000313" key="3">
    <source>
        <dbReference type="Proteomes" id="UP000028582"/>
    </source>
</evidence>
<name>A0A080ZLG0_PHYNI</name>
<evidence type="ECO:0000313" key="2">
    <source>
        <dbReference type="EMBL" id="ETO67471.1"/>
    </source>
</evidence>
<gene>
    <name evidence="2" type="ORF">F444_15610</name>
</gene>
<accession>A0A080ZLG0</accession>
<dbReference type="AlphaFoldDB" id="A0A080ZLG0"/>
<dbReference type="Proteomes" id="UP000028582">
    <property type="component" value="Unassembled WGS sequence"/>
</dbReference>
<dbReference type="Pfam" id="PF00856">
    <property type="entry name" value="SET"/>
    <property type="match status" value="1"/>
</dbReference>
<dbReference type="EMBL" id="ANJA01002891">
    <property type="protein sequence ID" value="ETO67471.1"/>
    <property type="molecule type" value="Genomic_DNA"/>
</dbReference>
<dbReference type="InterPro" id="IPR001214">
    <property type="entry name" value="SET_dom"/>
</dbReference>
<feature type="domain" description="SET" evidence="1">
    <location>
        <begin position="29"/>
        <end position="82"/>
    </location>
</feature>
<dbReference type="SUPFAM" id="SSF82199">
    <property type="entry name" value="SET domain"/>
    <property type="match status" value="1"/>
</dbReference>
<sequence>MEHMIATQHRLPPRDEAVSWDVNAPHPAAINAECMGGLMTFVNYSCKSKDEFVEVVNGQRTMVVVMITKKIPRGREVTADYGVDLWFVCRCQRDGCRTVTVKINKIRKKSTARWIPHWLEGARVNVLKLFNCSSSSKPKACDEESLKASLGANRAGSCRARSSASLVLLWPKPISRRSDVRLNWIQSQVTGCVFTSTSGSDMREIEILAVE</sequence>
<proteinExistence type="predicted"/>
<comment type="caution">
    <text evidence="2">The sequence shown here is derived from an EMBL/GenBank/DDBJ whole genome shotgun (WGS) entry which is preliminary data.</text>
</comment>
<dbReference type="Gene3D" id="2.170.270.10">
    <property type="entry name" value="SET domain"/>
    <property type="match status" value="1"/>
</dbReference>
<protein>
    <recommendedName>
        <fullName evidence="1">SET domain-containing protein</fullName>
    </recommendedName>
</protein>
<organism evidence="2 3">
    <name type="scientific">Phytophthora nicotianae P1976</name>
    <dbReference type="NCBI Taxonomy" id="1317066"/>
    <lineage>
        <taxon>Eukaryota</taxon>
        <taxon>Sar</taxon>
        <taxon>Stramenopiles</taxon>
        <taxon>Oomycota</taxon>
        <taxon>Peronosporomycetes</taxon>
        <taxon>Peronosporales</taxon>
        <taxon>Peronosporaceae</taxon>
        <taxon>Phytophthora</taxon>
    </lineage>
</organism>
<reference evidence="2 3" key="1">
    <citation type="submission" date="2013-11" db="EMBL/GenBank/DDBJ databases">
        <title>The Genome Sequence of Phytophthora parasitica P1976.</title>
        <authorList>
            <consortium name="The Broad Institute Genomics Platform"/>
            <person name="Russ C."/>
            <person name="Tyler B."/>
            <person name="Panabieres F."/>
            <person name="Shan W."/>
            <person name="Tripathy S."/>
            <person name="Grunwald N."/>
            <person name="Machado M."/>
            <person name="Johnson C.S."/>
            <person name="Walker B."/>
            <person name="Young S."/>
            <person name="Zeng Q."/>
            <person name="Gargeya S."/>
            <person name="Fitzgerald M."/>
            <person name="Haas B."/>
            <person name="Abouelleil A."/>
            <person name="Allen A.W."/>
            <person name="Alvarado L."/>
            <person name="Arachchi H.M."/>
            <person name="Berlin A.M."/>
            <person name="Chapman S.B."/>
            <person name="Gainer-Dewar J."/>
            <person name="Goldberg J."/>
            <person name="Griggs A."/>
            <person name="Gujja S."/>
            <person name="Hansen M."/>
            <person name="Howarth C."/>
            <person name="Imamovic A."/>
            <person name="Ireland A."/>
            <person name="Larimer J."/>
            <person name="McCowan C."/>
            <person name="Murphy C."/>
            <person name="Pearson M."/>
            <person name="Poon T.W."/>
            <person name="Priest M."/>
            <person name="Roberts A."/>
            <person name="Saif S."/>
            <person name="Shea T."/>
            <person name="Sisk P."/>
            <person name="Sykes S."/>
            <person name="Wortman J."/>
            <person name="Nusbaum C."/>
            <person name="Birren B."/>
        </authorList>
    </citation>
    <scope>NUCLEOTIDE SEQUENCE [LARGE SCALE GENOMIC DNA]</scope>
    <source>
        <strain evidence="2 3">P1976</strain>
    </source>
</reference>